<keyword evidence="12" id="KW-1015">Disulfide bond</keyword>
<dbReference type="GO" id="GO:0005886">
    <property type="term" value="C:plasma membrane"/>
    <property type="evidence" value="ECO:0007669"/>
    <property type="project" value="UniProtKB-SubCell"/>
</dbReference>
<evidence type="ECO:0000256" key="16">
    <source>
        <dbReference type="SAM" id="SignalP"/>
    </source>
</evidence>
<keyword evidence="9" id="KW-0186">Copper</keyword>
<comment type="subcellular location">
    <subcellularLocation>
        <location evidence="1">Cell membrane</location>
        <topology evidence="1">Lipid-anchor</topology>
        <topology evidence="1">GPI-anchor</topology>
    </subcellularLocation>
</comment>
<keyword evidence="13" id="KW-0325">Glycoprotein</keyword>
<feature type="domain" description="Prion/Doppel protein beta-ribbon" evidence="17">
    <location>
        <begin position="499"/>
        <end position="586"/>
    </location>
</feature>
<dbReference type="GO" id="GO:0051260">
    <property type="term" value="P:protein homooligomerization"/>
    <property type="evidence" value="ECO:0007669"/>
    <property type="project" value="InterPro"/>
</dbReference>
<feature type="compositionally biased region" description="Pro residues" evidence="15">
    <location>
        <begin position="282"/>
        <end position="296"/>
    </location>
</feature>
<dbReference type="GO" id="GO:0046872">
    <property type="term" value="F:metal ion binding"/>
    <property type="evidence" value="ECO:0007669"/>
    <property type="project" value="UniProtKB-KW"/>
</dbReference>
<feature type="chain" id="PRO_5041374868" evidence="16">
    <location>
        <begin position="28"/>
        <end position="655"/>
    </location>
</feature>
<evidence type="ECO:0000256" key="11">
    <source>
        <dbReference type="ARBA" id="ARBA00023136"/>
    </source>
</evidence>
<dbReference type="AlphaFoldDB" id="A0AA35LG48"/>
<feature type="region of interest" description="Disordered" evidence="15">
    <location>
        <begin position="457"/>
        <end position="478"/>
    </location>
</feature>
<keyword evidence="19" id="KW-1185">Reference proteome</keyword>
<evidence type="ECO:0000256" key="5">
    <source>
        <dbReference type="ARBA" id="ARBA00022678"/>
    </source>
</evidence>
<evidence type="ECO:0000256" key="10">
    <source>
        <dbReference type="ARBA" id="ARBA00023087"/>
    </source>
</evidence>
<proteinExistence type="inferred from homology"/>
<dbReference type="PANTHER" id="PTHR15506">
    <property type="entry name" value="DOPPEL PRION"/>
    <property type="match status" value="1"/>
</dbReference>
<dbReference type="InterPro" id="IPR000817">
    <property type="entry name" value="Prion"/>
</dbReference>
<sequence length="655" mass="72462">MGKYLVTCAIAILFILLQTDVIVSVSGKSSSSRSSRKPSKPSHHRPSKPVEHHRPSKPVEHHRPSKPVEHRPVKPVHRPVKPVHNQPVHNPAPPQHNPVYPPVNPGKPPSNPGNPPPYNPAYPPQNPGNPPRNPGNPPPQNPAYPPQNPGNPPHNPGNPPPYNPAYPPQNPGNPAYPPQNPAYPPRNPGNLPPQNPAYPPQNPANPVYPPQNPAYPPQNPAYPPQNPGNPAYPPQNPAYPPRNPGNPPPQNPGYPPQNPGNPVYPPQNPGYPPHNPGNPHNPGYPPQNPGYPPHNPGNPHNPGYPQQNPGFPQNPGYPRYGEGGSWGKYDSKPWKPKPPKPNMKHMAGSALAGAAAGAVGGYLLGRAMSNVNFHFNNRDDERWWHENRNRYSDQVYYPQYNQPVPQDIFVRDCTNITVSEYTEPSGNQTADEMETRVVTHVVREMCIEQYRTYSSHAGGDFRRPGSRPEGPMPAKPEVKPVAEEAITGAVAKDRLGSSMSNMHLHFNDSDEEQWWSENRNRFTSSVFYPNYSHPVTKDVFASDCENATTNYYIKPTGNQTADEVEARVVTQVAREMCRELYSDFIHHMERSRYDQKPEAPMPTKLWLKHVPEAANIAPGAGATGSHHNSATSRMHDNTFAKSSVLLIMVTSFLIP</sequence>
<keyword evidence="8" id="KW-0677">Repeat</keyword>
<feature type="compositionally biased region" description="Basic and acidic residues" evidence="15">
    <location>
        <begin position="48"/>
        <end position="72"/>
    </location>
</feature>
<evidence type="ECO:0000256" key="8">
    <source>
        <dbReference type="ARBA" id="ARBA00022737"/>
    </source>
</evidence>
<evidence type="ECO:0000259" key="17">
    <source>
        <dbReference type="Pfam" id="PF00377"/>
    </source>
</evidence>
<protein>
    <submittedName>
        <fullName evidence="18">Cuticle collagen bli-1-like</fullName>
    </submittedName>
</protein>
<dbReference type="InterPro" id="IPR022416">
    <property type="entry name" value="Prion/Doppel_prot_b-ribbon_dom"/>
</dbReference>
<feature type="region of interest" description="Disordered" evidence="15">
    <location>
        <begin position="26"/>
        <end position="345"/>
    </location>
</feature>
<evidence type="ECO:0000256" key="6">
    <source>
        <dbReference type="ARBA" id="ARBA00022723"/>
    </source>
</evidence>
<feature type="signal peptide" evidence="16">
    <location>
        <begin position="1"/>
        <end position="27"/>
    </location>
</feature>
<reference evidence="18" key="1">
    <citation type="submission" date="2022-12" db="EMBL/GenBank/DDBJ databases">
        <authorList>
            <person name="Alioto T."/>
            <person name="Alioto T."/>
            <person name="Gomez Garrido J."/>
        </authorList>
    </citation>
    <scope>NUCLEOTIDE SEQUENCE</scope>
</reference>
<keyword evidence="11" id="KW-0472">Membrane</keyword>
<organism evidence="18 19">
    <name type="scientific">Podarcis lilfordi</name>
    <name type="common">Lilford's wall lizard</name>
    <dbReference type="NCBI Taxonomy" id="74358"/>
    <lineage>
        <taxon>Eukaryota</taxon>
        <taxon>Metazoa</taxon>
        <taxon>Chordata</taxon>
        <taxon>Craniata</taxon>
        <taxon>Vertebrata</taxon>
        <taxon>Euteleostomi</taxon>
        <taxon>Lepidosauria</taxon>
        <taxon>Squamata</taxon>
        <taxon>Bifurcata</taxon>
        <taxon>Unidentata</taxon>
        <taxon>Episquamata</taxon>
        <taxon>Laterata</taxon>
        <taxon>Lacertibaenia</taxon>
        <taxon>Lacertidae</taxon>
        <taxon>Podarcis</taxon>
    </lineage>
</organism>
<dbReference type="Pfam" id="PF00377">
    <property type="entry name" value="Prion"/>
    <property type="match status" value="2"/>
</dbReference>
<keyword evidence="7 16" id="KW-0732">Signal</keyword>
<comment type="similarity">
    <text evidence="2">Belongs to the prion family.</text>
</comment>
<dbReference type="Proteomes" id="UP001178461">
    <property type="component" value="Chromosome 15"/>
</dbReference>
<dbReference type="SUPFAM" id="SSF54098">
    <property type="entry name" value="Prion-like"/>
    <property type="match status" value="2"/>
</dbReference>
<evidence type="ECO:0000256" key="1">
    <source>
        <dbReference type="ARBA" id="ARBA00004609"/>
    </source>
</evidence>
<evidence type="ECO:0000313" key="18">
    <source>
        <dbReference type="EMBL" id="CAI5795711.1"/>
    </source>
</evidence>
<dbReference type="SMART" id="SM00157">
    <property type="entry name" value="PRP"/>
    <property type="match status" value="1"/>
</dbReference>
<keyword evidence="14" id="KW-0449">Lipoprotein</keyword>
<keyword evidence="6" id="KW-0479">Metal-binding</keyword>
<feature type="compositionally biased region" description="Pro residues" evidence="15">
    <location>
        <begin position="90"/>
        <end position="276"/>
    </location>
</feature>
<dbReference type="GO" id="GO:0098552">
    <property type="term" value="C:side of membrane"/>
    <property type="evidence" value="ECO:0007669"/>
    <property type="project" value="UniProtKB-KW"/>
</dbReference>
<feature type="compositionally biased region" description="Low complexity" evidence="15">
    <location>
        <begin position="297"/>
        <end position="318"/>
    </location>
</feature>
<evidence type="ECO:0000256" key="15">
    <source>
        <dbReference type="SAM" id="MobiDB-lite"/>
    </source>
</evidence>
<keyword evidence="10" id="KW-0034">Amyloid</keyword>
<evidence type="ECO:0000256" key="3">
    <source>
        <dbReference type="ARBA" id="ARBA00022475"/>
    </source>
</evidence>
<dbReference type="PANTHER" id="PTHR15506:SF2">
    <property type="entry name" value="MAJOR PRION PROTEIN"/>
    <property type="match status" value="1"/>
</dbReference>
<evidence type="ECO:0000256" key="2">
    <source>
        <dbReference type="ARBA" id="ARBA00009910"/>
    </source>
</evidence>
<feature type="domain" description="Prion/Doppel protein beta-ribbon" evidence="17">
    <location>
        <begin position="368"/>
        <end position="458"/>
    </location>
</feature>
<keyword evidence="18" id="KW-0176">Collagen</keyword>
<evidence type="ECO:0000313" key="19">
    <source>
        <dbReference type="Proteomes" id="UP001178461"/>
    </source>
</evidence>
<keyword evidence="4" id="KW-0336">GPI-anchor</keyword>
<feature type="compositionally biased region" description="Basic residues" evidence="15">
    <location>
        <begin position="34"/>
        <end position="47"/>
    </location>
</feature>
<evidence type="ECO:0000256" key="4">
    <source>
        <dbReference type="ARBA" id="ARBA00022622"/>
    </source>
</evidence>
<keyword evidence="3" id="KW-1003">Cell membrane</keyword>
<evidence type="ECO:0000256" key="7">
    <source>
        <dbReference type="ARBA" id="ARBA00022729"/>
    </source>
</evidence>
<accession>A0AA35LG48</accession>
<name>A0AA35LG48_9SAUR</name>
<dbReference type="InterPro" id="IPR036924">
    <property type="entry name" value="Prion/Doppel_b-ribbon_dom_sf"/>
</dbReference>
<gene>
    <name evidence="18" type="ORF">PODLI_1B020762</name>
</gene>
<evidence type="ECO:0000256" key="14">
    <source>
        <dbReference type="ARBA" id="ARBA00023288"/>
    </source>
</evidence>
<dbReference type="Gene3D" id="1.10.790.10">
    <property type="entry name" value="Prion/Doppel protein, beta-ribbon domain"/>
    <property type="match status" value="2"/>
</dbReference>
<dbReference type="GO" id="GO:0005581">
    <property type="term" value="C:collagen trimer"/>
    <property type="evidence" value="ECO:0007669"/>
    <property type="project" value="UniProtKB-KW"/>
</dbReference>
<evidence type="ECO:0000256" key="12">
    <source>
        <dbReference type="ARBA" id="ARBA00023157"/>
    </source>
</evidence>
<dbReference type="EMBL" id="OX395141">
    <property type="protein sequence ID" value="CAI5795711.1"/>
    <property type="molecule type" value="Genomic_DNA"/>
</dbReference>
<evidence type="ECO:0000256" key="13">
    <source>
        <dbReference type="ARBA" id="ARBA00023180"/>
    </source>
</evidence>
<evidence type="ECO:0000256" key="9">
    <source>
        <dbReference type="ARBA" id="ARBA00023008"/>
    </source>
</evidence>
<keyword evidence="5" id="KW-0640">Prion</keyword>